<comment type="caution">
    <text evidence="1">The sequence shown here is derived from an EMBL/GenBank/DDBJ whole genome shotgun (WGS) entry which is preliminary data.</text>
</comment>
<accession>A0A7W6RA22</accession>
<dbReference type="EMBL" id="JACIGK010000002">
    <property type="protein sequence ID" value="MBB4264699.1"/>
    <property type="molecule type" value="Genomic_DNA"/>
</dbReference>
<reference evidence="1 2" key="1">
    <citation type="submission" date="2020-08" db="EMBL/GenBank/DDBJ databases">
        <title>Genome sequencing of Purple Non-Sulfur Bacteria from various extreme environments.</title>
        <authorList>
            <person name="Mayer M."/>
        </authorList>
    </citation>
    <scope>NUCLEOTIDE SEQUENCE [LARGE SCALE GENOMIC DNA]</scope>
    <source>
        <strain evidence="1 2">JA131</strain>
    </source>
</reference>
<proteinExistence type="predicted"/>
<dbReference type="Proteomes" id="UP000554286">
    <property type="component" value="Unassembled WGS sequence"/>
</dbReference>
<dbReference type="RefSeq" id="WP_184042341.1">
    <property type="nucleotide sequence ID" value="NZ_JACIGK010000002.1"/>
</dbReference>
<protein>
    <submittedName>
        <fullName evidence="1">Putative membrane protein</fullName>
    </submittedName>
</protein>
<evidence type="ECO:0000313" key="1">
    <source>
        <dbReference type="EMBL" id="MBB4264699.1"/>
    </source>
</evidence>
<dbReference type="Pfam" id="PF13801">
    <property type="entry name" value="Metal_resist"/>
    <property type="match status" value="1"/>
</dbReference>
<organism evidence="1 2">
    <name type="scientific">Roseospira visakhapatnamensis</name>
    <dbReference type="NCBI Taxonomy" id="390880"/>
    <lineage>
        <taxon>Bacteria</taxon>
        <taxon>Pseudomonadati</taxon>
        <taxon>Pseudomonadota</taxon>
        <taxon>Alphaproteobacteria</taxon>
        <taxon>Rhodospirillales</taxon>
        <taxon>Rhodospirillaceae</taxon>
        <taxon>Roseospira</taxon>
    </lineage>
</organism>
<sequence length="144" mass="15693">MTSPSMGRVLWLALILSLGVNLFLGGFVLRGVLDPPRGPPPPSIDRVIDRMTGYLPEADAAILRAVFEARRAEVEAQERSGRALHKAVAQALRQDPFDPEALAAAFARMDAHMMALHGSMQAIIVEATTHMSPEGRRGLARFRP</sequence>
<dbReference type="AlphaFoldDB" id="A0A7W6RA22"/>
<keyword evidence="2" id="KW-1185">Reference proteome</keyword>
<name>A0A7W6RA22_9PROT</name>
<gene>
    <name evidence="1" type="ORF">GGD89_000306</name>
</gene>
<evidence type="ECO:0000313" key="2">
    <source>
        <dbReference type="Proteomes" id="UP000554286"/>
    </source>
</evidence>
<dbReference type="InterPro" id="IPR025961">
    <property type="entry name" value="Metal_resist"/>
</dbReference>